<evidence type="ECO:0000256" key="3">
    <source>
        <dbReference type="ARBA" id="ARBA00022598"/>
    </source>
</evidence>
<comment type="cofactor">
    <cofactor evidence="1">
        <name>Mn(2+)</name>
        <dbReference type="ChEBI" id="CHEBI:29035"/>
    </cofactor>
</comment>
<evidence type="ECO:0000259" key="22">
    <source>
        <dbReference type="PROSITE" id="PS50160"/>
    </source>
</evidence>
<evidence type="ECO:0000256" key="9">
    <source>
        <dbReference type="ARBA" id="ARBA00022763"/>
    </source>
</evidence>
<evidence type="ECO:0000256" key="16">
    <source>
        <dbReference type="ARBA" id="ARBA00023204"/>
    </source>
</evidence>
<dbReference type="PANTHER" id="PTHR42705">
    <property type="entry name" value="BIFUNCTIONAL NON-HOMOLOGOUS END JOINING PROTEIN LIGD"/>
    <property type="match status" value="1"/>
</dbReference>
<evidence type="ECO:0000256" key="20">
    <source>
        <dbReference type="ARBA" id="ARBA00034003"/>
    </source>
</evidence>
<dbReference type="Pfam" id="PF21686">
    <property type="entry name" value="LigD_Prim-Pol"/>
    <property type="match status" value="1"/>
</dbReference>
<dbReference type="GO" id="GO:0006310">
    <property type="term" value="P:DNA recombination"/>
    <property type="evidence" value="ECO:0007669"/>
    <property type="project" value="UniProtKB-KW"/>
</dbReference>
<dbReference type="Gene3D" id="2.40.50.140">
    <property type="entry name" value="Nucleic acid-binding proteins"/>
    <property type="match status" value="1"/>
</dbReference>
<evidence type="ECO:0000256" key="7">
    <source>
        <dbReference type="ARBA" id="ARBA00022723"/>
    </source>
</evidence>
<accession>A0A1M5CYK6</accession>
<dbReference type="SUPFAM" id="SSF56091">
    <property type="entry name" value="DNA ligase/mRNA capping enzyme, catalytic domain"/>
    <property type="match status" value="1"/>
</dbReference>
<feature type="domain" description="ATP-dependent DNA ligase family profile" evidence="22">
    <location>
        <begin position="359"/>
        <end position="495"/>
    </location>
</feature>
<dbReference type="CDD" id="cd04865">
    <property type="entry name" value="LigD_Pol_like_2"/>
    <property type="match status" value="1"/>
</dbReference>
<dbReference type="NCBIfam" id="TIGR02777">
    <property type="entry name" value="LigD_PE_dom"/>
    <property type="match status" value="1"/>
</dbReference>
<name>A0A1M5CYK6_9BACT</name>
<dbReference type="Proteomes" id="UP000184048">
    <property type="component" value="Unassembled WGS sequence"/>
</dbReference>
<dbReference type="InterPro" id="IPR016059">
    <property type="entry name" value="DNA_ligase_ATP-dep_CS"/>
</dbReference>
<feature type="compositionally biased region" description="Basic residues" evidence="21">
    <location>
        <begin position="594"/>
        <end position="609"/>
    </location>
</feature>
<dbReference type="EC" id="6.5.1.1" evidence="2"/>
<keyword evidence="24" id="KW-1185">Reference proteome</keyword>
<keyword evidence="6" id="KW-0540">Nuclease</keyword>
<keyword evidence="5" id="KW-0548">Nucleotidyltransferase</keyword>
<dbReference type="NCBIfam" id="TIGR02776">
    <property type="entry name" value="NHEJ_ligase_prk"/>
    <property type="match status" value="1"/>
</dbReference>
<dbReference type="Gene3D" id="3.30.470.30">
    <property type="entry name" value="DNA ligase/mRNA capping enzyme"/>
    <property type="match status" value="1"/>
</dbReference>
<keyword evidence="18" id="KW-0511">Multifunctional enzyme</keyword>
<dbReference type="NCBIfam" id="TIGR02779">
    <property type="entry name" value="NHEJ_ligase_lig"/>
    <property type="match status" value="1"/>
</dbReference>
<dbReference type="PROSITE" id="PS50160">
    <property type="entry name" value="DNA_LIGASE_A3"/>
    <property type="match status" value="1"/>
</dbReference>
<dbReference type="InterPro" id="IPR052171">
    <property type="entry name" value="NHEJ_LigD"/>
</dbReference>
<evidence type="ECO:0000256" key="13">
    <source>
        <dbReference type="ARBA" id="ARBA00022932"/>
    </source>
</evidence>
<keyword evidence="14" id="KW-0238">DNA-binding</keyword>
<dbReference type="PANTHER" id="PTHR42705:SF2">
    <property type="entry name" value="BIFUNCTIONAL NON-HOMOLOGOUS END JOINING PROTEIN LIGD"/>
    <property type="match status" value="1"/>
</dbReference>
<dbReference type="GO" id="GO:0006281">
    <property type="term" value="P:DNA repair"/>
    <property type="evidence" value="ECO:0007669"/>
    <property type="project" value="UniProtKB-KW"/>
</dbReference>
<dbReference type="InterPro" id="IPR012309">
    <property type="entry name" value="DNA_ligase_ATP-dep_C"/>
</dbReference>
<keyword evidence="10" id="KW-0378">Hydrolase</keyword>
<dbReference type="CDD" id="cd07906">
    <property type="entry name" value="Adenylation_DNA_ligase_LigD_LigC"/>
    <property type="match status" value="1"/>
</dbReference>
<keyword evidence="3" id="KW-0436">Ligase</keyword>
<dbReference type="AlphaFoldDB" id="A0A1M5CYK6"/>
<keyword evidence="13" id="KW-0239">DNA-directed DNA polymerase</keyword>
<evidence type="ECO:0000256" key="21">
    <source>
        <dbReference type="SAM" id="MobiDB-lite"/>
    </source>
</evidence>
<dbReference type="InterPro" id="IPR012310">
    <property type="entry name" value="DNA_ligase_ATP-dep_cent"/>
</dbReference>
<dbReference type="GO" id="GO:0003677">
    <property type="term" value="F:DNA binding"/>
    <property type="evidence" value="ECO:0007669"/>
    <property type="project" value="UniProtKB-KW"/>
</dbReference>
<proteinExistence type="predicted"/>
<dbReference type="NCBIfam" id="TIGR02778">
    <property type="entry name" value="ligD_pol"/>
    <property type="match status" value="1"/>
</dbReference>
<keyword evidence="4" id="KW-0808">Transferase</keyword>
<dbReference type="OrthoDB" id="9802472at2"/>
<dbReference type="Pfam" id="PF13298">
    <property type="entry name" value="LigD_N"/>
    <property type="match status" value="1"/>
</dbReference>
<dbReference type="CDD" id="cd07971">
    <property type="entry name" value="OBF_DNA_ligase_LigD"/>
    <property type="match status" value="1"/>
</dbReference>
<evidence type="ECO:0000313" key="23">
    <source>
        <dbReference type="EMBL" id="SHF59735.1"/>
    </source>
</evidence>
<feature type="region of interest" description="Disordered" evidence="21">
    <location>
        <begin position="217"/>
        <end position="240"/>
    </location>
</feature>
<dbReference type="Pfam" id="PF04679">
    <property type="entry name" value="DNA_ligase_A_C"/>
    <property type="match status" value="1"/>
</dbReference>
<keyword evidence="11" id="KW-0269">Exonuclease</keyword>
<evidence type="ECO:0000256" key="12">
    <source>
        <dbReference type="ARBA" id="ARBA00022840"/>
    </source>
</evidence>
<dbReference type="PROSITE" id="PS00333">
    <property type="entry name" value="DNA_LIGASE_A2"/>
    <property type="match status" value="1"/>
</dbReference>
<protein>
    <recommendedName>
        <fullName evidence="2">DNA ligase (ATP)</fullName>
        <ecNumber evidence="2">6.5.1.1</ecNumber>
    </recommendedName>
    <alternativeName>
        <fullName evidence="19">NHEJ DNA polymerase</fullName>
    </alternativeName>
</protein>
<dbReference type="Gene3D" id="3.90.920.10">
    <property type="entry name" value="DNA primase, PRIM domain"/>
    <property type="match status" value="1"/>
</dbReference>
<dbReference type="InterPro" id="IPR014143">
    <property type="entry name" value="NHEJ_ligase_prk"/>
</dbReference>
<dbReference type="InterPro" id="IPR012340">
    <property type="entry name" value="NA-bd_OB-fold"/>
</dbReference>
<evidence type="ECO:0000256" key="1">
    <source>
        <dbReference type="ARBA" id="ARBA00001936"/>
    </source>
</evidence>
<evidence type="ECO:0000256" key="14">
    <source>
        <dbReference type="ARBA" id="ARBA00023125"/>
    </source>
</evidence>
<evidence type="ECO:0000256" key="2">
    <source>
        <dbReference type="ARBA" id="ARBA00012727"/>
    </source>
</evidence>
<evidence type="ECO:0000256" key="11">
    <source>
        <dbReference type="ARBA" id="ARBA00022839"/>
    </source>
</evidence>
<evidence type="ECO:0000256" key="8">
    <source>
        <dbReference type="ARBA" id="ARBA00022741"/>
    </source>
</evidence>
<evidence type="ECO:0000256" key="6">
    <source>
        <dbReference type="ARBA" id="ARBA00022722"/>
    </source>
</evidence>
<evidence type="ECO:0000256" key="15">
    <source>
        <dbReference type="ARBA" id="ARBA00023172"/>
    </source>
</evidence>
<keyword evidence="12" id="KW-0067">ATP-binding</keyword>
<keyword evidence="8" id="KW-0547">Nucleotide-binding</keyword>
<keyword evidence="15" id="KW-0233">DNA recombination</keyword>
<dbReference type="STRING" id="1121884.SAMN02745131_03079"/>
<feature type="region of interest" description="Disordered" evidence="21">
    <location>
        <begin position="575"/>
        <end position="613"/>
    </location>
</feature>
<dbReference type="GO" id="GO:0003910">
    <property type="term" value="F:DNA ligase (ATP) activity"/>
    <property type="evidence" value="ECO:0007669"/>
    <property type="project" value="UniProtKB-EC"/>
</dbReference>
<comment type="catalytic activity">
    <reaction evidence="20">
        <text>ATP + (deoxyribonucleotide)n-3'-hydroxyl + 5'-phospho-(deoxyribonucleotide)m = (deoxyribonucleotide)n+m + AMP + diphosphate.</text>
        <dbReference type="EC" id="6.5.1.1"/>
    </reaction>
</comment>
<sequence length="931" mass="105429">MSLSLYNKKRHFDKTSEPKGKEKSSKGSLRFVVQKHDASHVHYDFRLEMEGVLKSWAVPKGPSLNPADKRLAMAVEDHPFDYRNFEGIIPEGNYGGGTVIVWDEGTYEPINSEGLSRKEKEKMLLHQLHSGNLKFVLHGEKLNGEYALFLMKSRGERSWILVKKKDEYANEKDITEQNTSVLSGKTIAEIAEENGTVPNHPEALVKKATRKKVSLLEEKKATPTKKPATNSRPTKVARTSPIHGKKKVLKVLQVLGDNKDKAVKAPMPVDVVPMLATLITEPFNDDKWIFEIKWDGYRAVAYCNGSSVELASRRLQSFTDKYAPVSDALSKLQVKAVFDGEIVAVNEKGAPEFQLLQNWQNTPAQLQYFIFDIIWLDGYDVTQLPLVERKRILKELLPENDPIIKYSDHVETKGEDFFKIALKQGLEGIMAKKANSTYKIATRSDDWVKIKVNQRQEVVIAGFTQPRNTRKFFGSLLLGVYDGKELVYVGHTGSGFNGKSLEAVHKKLQPLIVDQSPFDKKPKTNMPPTWVKPKLVCEIKFSEWTKDRMARHPIFMGLRDDKKAKDVIFEKPKNMAQLSSSKKSAPKKDASKTNTKKAGAKATSKKAQKKSPVSFRPNNIQVDIDAGTDQLITINGHELKLTNLDKQYWKKEKFSKGDMVNYYLRMEPFIMPYMVDRPQSLNRHPNGIYGPNFFQKDVKGKVPDWMQTHDDFSESTNATVEYLVCSNEATLIYMANLGCIEMHPWHSRSQSWENPDWCLIDLDPDKTNSFDQVINVAQVVRKILDAIGAKSNVKTSGSSGIHIYIPLGAKYNYDQSKQLAELVVNMVHQEMPDITSIERSPAKRKGLIYLDYLQNRQTQTAAAPYSLRPKPGVPVSTPLDWSEVKKGLTPTTYNARNIWDRLKIEGDLFKPVLGKGIDLDKVLSKLASLMK</sequence>
<dbReference type="SUPFAM" id="SSF50249">
    <property type="entry name" value="Nucleic acid-binding proteins"/>
    <property type="match status" value="1"/>
</dbReference>
<dbReference type="RefSeq" id="WP_072836212.1">
    <property type="nucleotide sequence ID" value="NZ_FQUU01000013.1"/>
</dbReference>
<keyword evidence="9" id="KW-0227">DNA damage</keyword>
<dbReference type="GO" id="GO:0005524">
    <property type="term" value="F:ATP binding"/>
    <property type="evidence" value="ECO:0007669"/>
    <property type="project" value="UniProtKB-KW"/>
</dbReference>
<dbReference type="Pfam" id="PF01068">
    <property type="entry name" value="DNA_ligase_A_M"/>
    <property type="match status" value="1"/>
</dbReference>
<dbReference type="GO" id="GO:0004527">
    <property type="term" value="F:exonuclease activity"/>
    <property type="evidence" value="ECO:0007669"/>
    <property type="project" value="UniProtKB-KW"/>
</dbReference>
<evidence type="ECO:0000256" key="19">
    <source>
        <dbReference type="ARBA" id="ARBA00029943"/>
    </source>
</evidence>
<reference evidence="23 24" key="1">
    <citation type="submission" date="2016-11" db="EMBL/GenBank/DDBJ databases">
        <authorList>
            <person name="Jaros S."/>
            <person name="Januszkiewicz K."/>
            <person name="Wedrychowicz H."/>
        </authorList>
    </citation>
    <scope>NUCLEOTIDE SEQUENCE [LARGE SCALE GENOMIC DNA]</scope>
    <source>
        <strain evidence="23 24">DSM 18119</strain>
    </source>
</reference>
<keyword evidence="17" id="KW-0464">Manganese</keyword>
<evidence type="ECO:0000256" key="4">
    <source>
        <dbReference type="ARBA" id="ARBA00022679"/>
    </source>
</evidence>
<dbReference type="EMBL" id="FQUU01000013">
    <property type="protein sequence ID" value="SHF59735.1"/>
    <property type="molecule type" value="Genomic_DNA"/>
</dbReference>
<dbReference type="Gene3D" id="3.30.1490.70">
    <property type="match status" value="1"/>
</dbReference>
<keyword evidence="16" id="KW-0234">DNA repair</keyword>
<dbReference type="InterPro" id="IPR014145">
    <property type="entry name" value="LigD_pol_dom"/>
</dbReference>
<evidence type="ECO:0000256" key="17">
    <source>
        <dbReference type="ARBA" id="ARBA00023211"/>
    </source>
</evidence>
<evidence type="ECO:0000256" key="5">
    <source>
        <dbReference type="ARBA" id="ARBA00022695"/>
    </source>
</evidence>
<gene>
    <name evidence="23" type="ORF">SAMN02745131_03079</name>
</gene>
<organism evidence="23 24">
    <name type="scientific">Flavisolibacter ginsengisoli DSM 18119</name>
    <dbReference type="NCBI Taxonomy" id="1121884"/>
    <lineage>
        <taxon>Bacteria</taxon>
        <taxon>Pseudomonadati</taxon>
        <taxon>Bacteroidota</taxon>
        <taxon>Chitinophagia</taxon>
        <taxon>Chitinophagales</taxon>
        <taxon>Chitinophagaceae</taxon>
        <taxon>Flavisolibacter</taxon>
    </lineage>
</organism>
<evidence type="ECO:0000313" key="24">
    <source>
        <dbReference type="Proteomes" id="UP000184048"/>
    </source>
</evidence>
<evidence type="ECO:0000256" key="18">
    <source>
        <dbReference type="ARBA" id="ARBA00023268"/>
    </source>
</evidence>
<dbReference type="GO" id="GO:0003887">
    <property type="term" value="F:DNA-directed DNA polymerase activity"/>
    <property type="evidence" value="ECO:0007669"/>
    <property type="project" value="UniProtKB-KW"/>
</dbReference>
<dbReference type="GO" id="GO:0046872">
    <property type="term" value="F:metal ion binding"/>
    <property type="evidence" value="ECO:0007669"/>
    <property type="project" value="UniProtKB-KW"/>
</dbReference>
<dbReference type="InterPro" id="IPR014144">
    <property type="entry name" value="LigD_PE_domain"/>
</dbReference>
<keyword evidence="7" id="KW-0479">Metal-binding</keyword>
<evidence type="ECO:0000256" key="10">
    <source>
        <dbReference type="ARBA" id="ARBA00022801"/>
    </source>
</evidence>
<dbReference type="InterPro" id="IPR014146">
    <property type="entry name" value="LigD_ligase_dom"/>
</dbReference>